<evidence type="ECO:0000313" key="6">
    <source>
        <dbReference type="EMBL" id="EPY00640.1"/>
    </source>
</evidence>
<comment type="catalytic activity">
    <reaction evidence="2">
        <text>a 3'-end 2',3'-cyclophospho-ribonucleotide-RNA + H2O = a 3'-end 2'-phospho-ribonucleotide-RNA + H(+)</text>
        <dbReference type="Rhea" id="RHEA:11828"/>
        <dbReference type="Rhea" id="RHEA-COMP:10464"/>
        <dbReference type="Rhea" id="RHEA-COMP:17353"/>
        <dbReference type="ChEBI" id="CHEBI:15377"/>
        <dbReference type="ChEBI" id="CHEBI:15378"/>
        <dbReference type="ChEBI" id="CHEBI:83064"/>
        <dbReference type="ChEBI" id="CHEBI:173113"/>
        <dbReference type="EC" id="3.1.4.58"/>
    </reaction>
</comment>
<protein>
    <recommendedName>
        <fullName evidence="2">RNA 2',3'-cyclic phosphodiesterase</fullName>
        <shortName evidence="2">RNA 2',3'-CPDase</shortName>
        <ecNumber evidence="2">3.1.4.58</ecNumber>
    </recommendedName>
</protein>
<feature type="short sequence motif" description="HXTX 1" evidence="2">
    <location>
        <begin position="258"/>
        <end position="261"/>
    </location>
</feature>
<comment type="function">
    <text evidence="2">Hydrolyzes RNA 2',3'-cyclic phosphodiester to an RNA 2'-phosphomonoester.</text>
</comment>
<feature type="chain" id="PRO_5004557945" description="RNA 2',3'-cyclic phosphodiesterase" evidence="4">
    <location>
        <begin position="27"/>
        <end position="414"/>
    </location>
</feature>
<feature type="short sequence motif" description="HXTX 2" evidence="2">
    <location>
        <begin position="342"/>
        <end position="345"/>
    </location>
</feature>
<dbReference type="Pfam" id="PF13472">
    <property type="entry name" value="Lipase_GDSL_2"/>
    <property type="match status" value="1"/>
</dbReference>
<evidence type="ECO:0000259" key="5">
    <source>
        <dbReference type="Pfam" id="PF13472"/>
    </source>
</evidence>
<feature type="signal peptide" evidence="4">
    <location>
        <begin position="1"/>
        <end position="26"/>
    </location>
</feature>
<dbReference type="GO" id="GO:0004113">
    <property type="term" value="F:2',3'-cyclic-nucleotide 3'-phosphodiesterase activity"/>
    <property type="evidence" value="ECO:0007669"/>
    <property type="project" value="InterPro"/>
</dbReference>
<evidence type="ECO:0000256" key="4">
    <source>
        <dbReference type="SAM" id="SignalP"/>
    </source>
</evidence>
<dbReference type="AlphaFoldDB" id="S9TQ38"/>
<dbReference type="STRING" id="1316936.K678_15029"/>
<dbReference type="SUPFAM" id="SSF52266">
    <property type="entry name" value="SGNH hydrolase"/>
    <property type="match status" value="1"/>
</dbReference>
<dbReference type="GO" id="GO:0016298">
    <property type="term" value="F:lipase activity"/>
    <property type="evidence" value="ECO:0007669"/>
    <property type="project" value="InterPro"/>
</dbReference>
<comment type="caution">
    <text evidence="6">The sequence shown here is derived from an EMBL/GenBank/DDBJ whole genome shotgun (WGS) entry which is preliminary data.</text>
</comment>
<dbReference type="PROSITE" id="PS01098">
    <property type="entry name" value="LIPASE_GDSL_SER"/>
    <property type="match status" value="1"/>
</dbReference>
<keyword evidence="4" id="KW-0732">Signal</keyword>
<evidence type="ECO:0000256" key="1">
    <source>
        <dbReference type="ARBA" id="ARBA00022801"/>
    </source>
</evidence>
<accession>S9TQ38</accession>
<dbReference type="GO" id="GO:0008664">
    <property type="term" value="F:RNA 2',3'-cyclic 3'-phosphodiesterase activity"/>
    <property type="evidence" value="ECO:0007669"/>
    <property type="project" value="UniProtKB-EC"/>
</dbReference>
<dbReference type="GO" id="GO:0006629">
    <property type="term" value="P:lipid metabolic process"/>
    <property type="evidence" value="ECO:0007669"/>
    <property type="project" value="InterPro"/>
</dbReference>
<dbReference type="eggNOG" id="COG1514">
    <property type="taxonomic scope" value="Bacteria"/>
</dbReference>
<dbReference type="EC" id="3.1.4.58" evidence="2"/>
<dbReference type="CDD" id="cd01822">
    <property type="entry name" value="Lysophospholipase_L1_like"/>
    <property type="match status" value="1"/>
</dbReference>
<feature type="active site" description="Proton donor" evidence="2">
    <location>
        <position position="258"/>
    </location>
</feature>
<dbReference type="eggNOG" id="COG2755">
    <property type="taxonomic scope" value="Bacteria"/>
</dbReference>
<proteinExistence type="inferred from homology"/>
<dbReference type="SUPFAM" id="SSF55144">
    <property type="entry name" value="LigT-like"/>
    <property type="match status" value="1"/>
</dbReference>
<gene>
    <name evidence="6" type="ORF">K678_15029</name>
</gene>
<sequence>MATRRTVLLGTFSTMLTALGSSPARAAAPASVRIVALGDSLTAGYGLPADAAFPVRLERALRAEGRAVQIINAGVSGDTTAGGLARLDWALAEKPDLVILELGANDGLRGIDPKLTEANLDQILTRLGKAGIGVLLAGMLAPPNYGKAFESSFNALFPRLAKAHDAVFYPFYLDGVAGHPELNQPEGCTPRRRDRRDRHPDLALGPHPARPPRRAGGNAASVIRLFVGLDLPPDLAERLTAESCGVPGARWIEPRNLHLTLRFAGEIDETSAEDFHDALGRIEQAPFSLTLAGLGLFGSRKRAHALWRGVERSEALEVLARLVEAAAIHAGLPPEPRRFVPHITLARLSAEATPDRVQRWLETVPPPETLAVDRFTLFQSRLGQRGSEYDRLTTYALGTGNAVRGGLSDADAFG</sequence>
<feature type="region of interest" description="Disordered" evidence="3">
    <location>
        <begin position="180"/>
        <end position="216"/>
    </location>
</feature>
<feature type="domain" description="SGNH hydrolase-type esterase" evidence="5">
    <location>
        <begin position="36"/>
        <end position="200"/>
    </location>
</feature>
<reference evidence="6 7" key="1">
    <citation type="submission" date="2013-04" db="EMBL/GenBank/DDBJ databases">
        <authorList>
            <person name="Kuznetsov B."/>
            <person name="Ivanovsky R."/>
        </authorList>
    </citation>
    <scope>NUCLEOTIDE SEQUENCE [LARGE SCALE GENOMIC DNA]</scope>
    <source>
        <strain evidence="6 7">MGU-K5</strain>
    </source>
</reference>
<dbReference type="EMBL" id="AQPH01000077">
    <property type="protein sequence ID" value="EPY00640.1"/>
    <property type="molecule type" value="Genomic_DNA"/>
</dbReference>
<organism evidence="6 7">
    <name type="scientific">Magnetospirillum fulvum MGU-K5</name>
    <dbReference type="NCBI Taxonomy" id="1316936"/>
    <lineage>
        <taxon>Bacteria</taxon>
        <taxon>Pseudomonadati</taxon>
        <taxon>Pseudomonadota</taxon>
        <taxon>Alphaproteobacteria</taxon>
        <taxon>Rhodospirillales</taxon>
        <taxon>Rhodospirillaceae</taxon>
        <taxon>Magnetospirillum</taxon>
    </lineage>
</organism>
<name>S9TQ38_MAGFU</name>
<dbReference type="Proteomes" id="UP000015350">
    <property type="component" value="Unassembled WGS sequence"/>
</dbReference>
<dbReference type="PATRIC" id="fig|1316936.3.peg.2994"/>
<dbReference type="InterPro" id="IPR009097">
    <property type="entry name" value="Cyclic_Pdiesterase"/>
</dbReference>
<evidence type="ECO:0000313" key="7">
    <source>
        <dbReference type="Proteomes" id="UP000015350"/>
    </source>
</evidence>
<evidence type="ECO:0000256" key="2">
    <source>
        <dbReference type="HAMAP-Rule" id="MF_01940"/>
    </source>
</evidence>
<keyword evidence="1 2" id="KW-0378">Hydrolase</keyword>
<dbReference type="InterPro" id="IPR004175">
    <property type="entry name" value="RNA_CPDase"/>
</dbReference>
<comment type="similarity">
    <text evidence="2">Belongs to the 2H phosphoesterase superfamily. ThpR family.</text>
</comment>
<dbReference type="PANTHER" id="PTHR35561">
    <property type="entry name" value="RNA 2',3'-CYCLIC PHOSPHODIESTERASE"/>
    <property type="match status" value="1"/>
</dbReference>
<dbReference type="PANTHER" id="PTHR35561:SF1">
    <property type="entry name" value="RNA 2',3'-CYCLIC PHOSPHODIESTERASE"/>
    <property type="match status" value="1"/>
</dbReference>
<dbReference type="HAMAP" id="MF_01940">
    <property type="entry name" value="RNA_CPDase"/>
    <property type="match status" value="1"/>
</dbReference>
<dbReference type="NCBIfam" id="TIGR02258">
    <property type="entry name" value="2_5_ligase"/>
    <property type="match status" value="1"/>
</dbReference>
<dbReference type="InterPro" id="IPR036514">
    <property type="entry name" value="SGNH_hydro_sf"/>
</dbReference>
<dbReference type="InterPro" id="IPR013830">
    <property type="entry name" value="SGNH_hydro"/>
</dbReference>
<dbReference type="Gene3D" id="3.40.50.1110">
    <property type="entry name" value="SGNH hydrolase"/>
    <property type="match status" value="1"/>
</dbReference>
<dbReference type="Pfam" id="PF13563">
    <property type="entry name" value="2_5_RNA_ligase2"/>
    <property type="match status" value="1"/>
</dbReference>
<feature type="active site" description="Proton acceptor" evidence="2">
    <location>
        <position position="342"/>
    </location>
</feature>
<dbReference type="InterPro" id="IPR008265">
    <property type="entry name" value="Lipase_GDSL_AS"/>
</dbReference>
<dbReference type="Gene3D" id="3.90.1140.10">
    <property type="entry name" value="Cyclic phosphodiesterase"/>
    <property type="match status" value="1"/>
</dbReference>
<evidence type="ECO:0000256" key="3">
    <source>
        <dbReference type="SAM" id="MobiDB-lite"/>
    </source>
</evidence>
<dbReference type="RefSeq" id="WP_021133293.1">
    <property type="nucleotide sequence ID" value="NZ_AQPH01000077.1"/>
</dbReference>